<reference evidence="17" key="1">
    <citation type="journal article" date="2010" name="Stand. Genomic Sci.">
        <title>Complete genome sequence of 'Thermobaculum terrenum' type strain (YNP1).</title>
        <authorList>
            <person name="Kiss H."/>
            <person name="Cleland D."/>
            <person name="Lapidus A."/>
            <person name="Lucas S."/>
            <person name="Glavina Del Rio T."/>
            <person name="Nolan M."/>
            <person name="Tice H."/>
            <person name="Han C."/>
            <person name="Goodwin L."/>
            <person name="Pitluck S."/>
            <person name="Liolios K."/>
            <person name="Ivanova N."/>
            <person name="Mavromatis K."/>
            <person name="Ovchinnikova G."/>
            <person name="Pati A."/>
            <person name="Chen A."/>
            <person name="Palaniappan K."/>
            <person name="Land M."/>
            <person name="Hauser L."/>
            <person name="Chang Y."/>
            <person name="Jeffries C."/>
            <person name="Lu M."/>
            <person name="Brettin T."/>
            <person name="Detter J."/>
            <person name="Goker M."/>
            <person name="Tindall B."/>
            <person name="Beck B."/>
            <person name="McDermott T."/>
            <person name="Woyke T."/>
            <person name="Bristow J."/>
            <person name="Eisen J."/>
            <person name="Markowitz V."/>
            <person name="Hugenholtz P."/>
            <person name="Kyrpides N."/>
            <person name="Klenk H."/>
            <person name="Cheng J."/>
        </authorList>
    </citation>
    <scope>NUCLEOTIDE SEQUENCE [LARGE SCALE GENOMIC DNA]</scope>
    <source>
        <strain evidence="17">ATCC BAA-798 / YNP1</strain>
    </source>
</reference>
<dbReference type="NCBIfam" id="TIGR01525">
    <property type="entry name" value="ATPase-IB_hvy"/>
    <property type="match status" value="1"/>
</dbReference>
<evidence type="ECO:0000313" key="17">
    <source>
        <dbReference type="Proteomes" id="UP000000323"/>
    </source>
</evidence>
<dbReference type="HOGENOM" id="CLU_001771_6_4_0"/>
<keyword evidence="12" id="KW-0406">Ion transport</keyword>
<dbReference type="PROSITE" id="PS50846">
    <property type="entry name" value="HMA_2"/>
    <property type="match status" value="1"/>
</dbReference>
<dbReference type="Gene3D" id="3.40.1110.10">
    <property type="entry name" value="Calcium-transporting ATPase, cytoplasmic domain N"/>
    <property type="match status" value="1"/>
</dbReference>
<keyword evidence="6 14" id="KW-0812">Transmembrane</keyword>
<dbReference type="FunFam" id="2.70.150.10:FF:000002">
    <property type="entry name" value="Copper-transporting ATPase 1, putative"/>
    <property type="match status" value="1"/>
</dbReference>
<dbReference type="CDD" id="cd00371">
    <property type="entry name" value="HMA"/>
    <property type="match status" value="1"/>
</dbReference>
<keyword evidence="8 14" id="KW-0547">Nucleotide-binding</keyword>
<dbReference type="InterPro" id="IPR018303">
    <property type="entry name" value="ATPase_P-typ_P_site"/>
</dbReference>
<evidence type="ECO:0000256" key="9">
    <source>
        <dbReference type="ARBA" id="ARBA00022840"/>
    </source>
</evidence>
<evidence type="ECO:0000256" key="3">
    <source>
        <dbReference type="ARBA" id="ARBA00022448"/>
    </source>
</evidence>
<dbReference type="PRINTS" id="PR00941">
    <property type="entry name" value="CDATPASE"/>
</dbReference>
<feature type="transmembrane region" description="Helical" evidence="14">
    <location>
        <begin position="352"/>
        <end position="376"/>
    </location>
</feature>
<comment type="similarity">
    <text evidence="2 14">Belongs to the cation transport ATPase (P-type) (TC 3.A.3) family. Type IB subfamily.</text>
</comment>
<keyword evidence="4 14" id="KW-1003">Cell membrane</keyword>
<dbReference type="SUPFAM" id="SSF81665">
    <property type="entry name" value="Calcium ATPase, transmembrane domain M"/>
    <property type="match status" value="1"/>
</dbReference>
<organism evidence="16 17">
    <name type="scientific">Thermobaculum terrenum (strain ATCC BAA-798 / CCMEE 7001 / YNP1)</name>
    <dbReference type="NCBI Taxonomy" id="525904"/>
    <lineage>
        <taxon>Bacteria</taxon>
        <taxon>Bacillati</taxon>
        <taxon>Chloroflexota</taxon>
        <taxon>Chloroflexia</taxon>
        <taxon>Candidatus Thermobaculales</taxon>
        <taxon>Candidatus Thermobaculaceae</taxon>
        <taxon>Thermobaculum</taxon>
    </lineage>
</organism>
<dbReference type="InterPro" id="IPR051014">
    <property type="entry name" value="Cation_Transport_ATPase_IB"/>
</dbReference>
<evidence type="ECO:0000256" key="5">
    <source>
        <dbReference type="ARBA" id="ARBA00022553"/>
    </source>
</evidence>
<evidence type="ECO:0000259" key="15">
    <source>
        <dbReference type="PROSITE" id="PS50846"/>
    </source>
</evidence>
<dbReference type="InterPro" id="IPR044492">
    <property type="entry name" value="P_typ_ATPase_HD_dom"/>
</dbReference>
<dbReference type="Proteomes" id="UP000000323">
    <property type="component" value="Chromosome 1"/>
</dbReference>
<dbReference type="NCBIfam" id="TIGR01512">
    <property type="entry name" value="ATPase-IB2_Cd"/>
    <property type="match status" value="1"/>
</dbReference>
<dbReference type="InterPro" id="IPR001757">
    <property type="entry name" value="P_typ_ATPase"/>
</dbReference>
<dbReference type="Pfam" id="PF00122">
    <property type="entry name" value="E1-E2_ATPase"/>
    <property type="match status" value="1"/>
</dbReference>
<dbReference type="SUPFAM" id="SSF81653">
    <property type="entry name" value="Calcium ATPase, transduction domain A"/>
    <property type="match status" value="1"/>
</dbReference>
<keyword evidence="3" id="KW-0813">Transport</keyword>
<evidence type="ECO:0000256" key="11">
    <source>
        <dbReference type="ARBA" id="ARBA00022989"/>
    </source>
</evidence>
<dbReference type="InterPro" id="IPR006121">
    <property type="entry name" value="HMA_dom"/>
</dbReference>
<sequence length="712" mass="77118">MSEQQAKLSKSEAKTYRVQGFTCANCAAKFENNVKSLPGVQDAKVNFGASKITVWGTTTIEELEKAGAFENLKVREDKEKSVKREPFWKQKENIKVYISAVLLVISWFLGKQYGEEHIFATIGYAAAILIGGYSLFIKGFKNLVRLNFDMNTLMTVAILGAAAIGEWGEGATVVILFAISEALERYSMDKARQSLESLMDIAPKEALIRRGNEEMMVPVDDIQVGDIMIVKPGQKLAMDGIVIKGTSTLNQAAITGESVPVTKTVGDEVFAGTLNEEGLLEVKVTKRVEDTTLSKIIHLVEEAQAERAPSQAFVDRFAKYYTPAIIIFALLLAVIPPLFMGADWSEWIYRGLAVLVVGCPCALVISTPVSIVTAIGNAAKNGVLIKGGIYLEEAGNLKVIAFDKTGTLTKGIPSVTDVVTYNGNENELMTITAAIEKGSQHPLASAIIRKAEEDGLNFNDVSVEEFQSITGKGVKAKVNNAMYYVGSPGLFEELLPNGIQSEIKEQITTLQIQGKTVMVLGTEKEILALIAVADEIRESSKEVIRKLHQVGIEKTVMLTGDNQRTAEAIGKQVGVSDIKADLLPEDKLNFIKELRDKYRSVAMVGDGVNDAPALAASTVGVAMGGAGTDTALETADIVLMSDDLSKLPYTIKLSRKALAIIKQNITFSLGIKALSLLLIVPGWLTLWLAVFADMGATLIVTLNSMRLLKVKE</sequence>
<evidence type="ECO:0000256" key="1">
    <source>
        <dbReference type="ARBA" id="ARBA00004651"/>
    </source>
</evidence>
<keyword evidence="11 14" id="KW-1133">Transmembrane helix</keyword>
<evidence type="ECO:0000256" key="12">
    <source>
        <dbReference type="ARBA" id="ARBA00023065"/>
    </source>
</evidence>
<keyword evidence="10" id="KW-1278">Translocase</keyword>
<dbReference type="KEGG" id="ttr:Tter_1138"/>
<feature type="transmembrane region" description="Helical" evidence="14">
    <location>
        <begin position="94"/>
        <end position="110"/>
    </location>
</feature>
<dbReference type="eggNOG" id="COG2217">
    <property type="taxonomic scope" value="Bacteria"/>
</dbReference>
<feature type="transmembrane region" description="Helical" evidence="14">
    <location>
        <begin position="320"/>
        <end position="340"/>
    </location>
</feature>
<dbReference type="Pfam" id="PF00702">
    <property type="entry name" value="Hydrolase"/>
    <property type="match status" value="1"/>
</dbReference>
<dbReference type="NCBIfam" id="TIGR01494">
    <property type="entry name" value="ATPase_P-type"/>
    <property type="match status" value="1"/>
</dbReference>
<evidence type="ECO:0000256" key="2">
    <source>
        <dbReference type="ARBA" id="ARBA00006024"/>
    </source>
</evidence>
<keyword evidence="7 14" id="KW-0479">Metal-binding</keyword>
<feature type="transmembrane region" description="Helical" evidence="14">
    <location>
        <begin position="665"/>
        <end position="684"/>
    </location>
</feature>
<protein>
    <submittedName>
        <fullName evidence="16">Heavy metal translocating P-type ATPase</fullName>
    </submittedName>
</protein>
<dbReference type="GO" id="GO:0046872">
    <property type="term" value="F:metal ion binding"/>
    <property type="evidence" value="ECO:0007669"/>
    <property type="project" value="UniProtKB-KW"/>
</dbReference>
<dbReference type="SFLD" id="SFLDG00002">
    <property type="entry name" value="C1.7:_P-type_atpase_like"/>
    <property type="match status" value="1"/>
</dbReference>
<dbReference type="SUPFAM" id="SSF56784">
    <property type="entry name" value="HAD-like"/>
    <property type="match status" value="1"/>
</dbReference>
<evidence type="ECO:0000256" key="10">
    <source>
        <dbReference type="ARBA" id="ARBA00022967"/>
    </source>
</evidence>
<evidence type="ECO:0000256" key="4">
    <source>
        <dbReference type="ARBA" id="ARBA00022475"/>
    </source>
</evidence>
<feature type="domain" description="HMA" evidence="15">
    <location>
        <begin position="12"/>
        <end position="75"/>
    </location>
</feature>
<evidence type="ECO:0000256" key="8">
    <source>
        <dbReference type="ARBA" id="ARBA00022741"/>
    </source>
</evidence>
<dbReference type="GO" id="GO:0016887">
    <property type="term" value="F:ATP hydrolysis activity"/>
    <property type="evidence" value="ECO:0007669"/>
    <property type="project" value="InterPro"/>
</dbReference>
<dbReference type="FunFam" id="3.40.50.1000:FF:000020">
    <property type="entry name" value="Probable cation-transporting P-type ATPase"/>
    <property type="match status" value="1"/>
</dbReference>
<dbReference type="GO" id="GO:0005886">
    <property type="term" value="C:plasma membrane"/>
    <property type="evidence" value="ECO:0007669"/>
    <property type="project" value="UniProtKB-SubCell"/>
</dbReference>
<dbReference type="NCBIfam" id="TIGR01511">
    <property type="entry name" value="ATPase-IB1_Cu"/>
    <property type="match status" value="1"/>
</dbReference>
<dbReference type="InterPro" id="IPR027256">
    <property type="entry name" value="P-typ_ATPase_IB"/>
</dbReference>
<dbReference type="InterPro" id="IPR023299">
    <property type="entry name" value="ATPase_P-typ_cyto_dom_N"/>
</dbReference>
<dbReference type="InterPro" id="IPR023214">
    <property type="entry name" value="HAD_sf"/>
</dbReference>
<dbReference type="RefSeq" id="WP_012875088.1">
    <property type="nucleotide sequence ID" value="NC_013525.1"/>
</dbReference>
<dbReference type="InterPro" id="IPR036412">
    <property type="entry name" value="HAD-like_sf"/>
</dbReference>
<name>D1CB88_THET1</name>
<keyword evidence="9 14" id="KW-0067">ATP-binding</keyword>
<dbReference type="InterPro" id="IPR036163">
    <property type="entry name" value="HMA_dom_sf"/>
</dbReference>
<dbReference type="InterPro" id="IPR059000">
    <property type="entry name" value="ATPase_P-type_domA"/>
</dbReference>
<dbReference type="Gene3D" id="3.30.70.100">
    <property type="match status" value="1"/>
</dbReference>
<keyword evidence="5" id="KW-0597">Phosphoprotein</keyword>
<dbReference type="PROSITE" id="PS00154">
    <property type="entry name" value="ATPASE_E1_E2"/>
    <property type="match status" value="1"/>
</dbReference>
<dbReference type="PRINTS" id="PR00119">
    <property type="entry name" value="CATATPASE"/>
</dbReference>
<dbReference type="Pfam" id="PF00403">
    <property type="entry name" value="HMA"/>
    <property type="match status" value="1"/>
</dbReference>
<dbReference type="SFLD" id="SFLDF00027">
    <property type="entry name" value="p-type_atpase"/>
    <property type="match status" value="1"/>
</dbReference>
<evidence type="ECO:0000313" key="16">
    <source>
        <dbReference type="EMBL" id="ACZ42053.1"/>
    </source>
</evidence>
<feature type="transmembrane region" description="Helical" evidence="14">
    <location>
        <begin position="117"/>
        <end position="136"/>
    </location>
</feature>
<evidence type="ECO:0000256" key="7">
    <source>
        <dbReference type="ARBA" id="ARBA00022723"/>
    </source>
</evidence>
<dbReference type="PROSITE" id="PS01047">
    <property type="entry name" value="HMA_1"/>
    <property type="match status" value="1"/>
</dbReference>
<dbReference type="CDD" id="cd07545">
    <property type="entry name" value="P-type_ATPase_Cd-like"/>
    <property type="match status" value="1"/>
</dbReference>
<keyword evidence="13 14" id="KW-0472">Membrane</keyword>
<dbReference type="InterPro" id="IPR008250">
    <property type="entry name" value="ATPase_P-typ_transduc_dom_A_sf"/>
</dbReference>
<comment type="subcellular location">
    <subcellularLocation>
        <location evidence="1">Cell membrane</location>
        <topology evidence="1">Multi-pass membrane protein</topology>
    </subcellularLocation>
</comment>
<dbReference type="GO" id="GO:0015086">
    <property type="term" value="F:cadmium ion transmembrane transporter activity"/>
    <property type="evidence" value="ECO:0007669"/>
    <property type="project" value="TreeGrafter"/>
</dbReference>
<evidence type="ECO:0000256" key="14">
    <source>
        <dbReference type="RuleBase" id="RU362081"/>
    </source>
</evidence>
<dbReference type="OrthoDB" id="9813266at2"/>
<dbReference type="SUPFAM" id="SSF55008">
    <property type="entry name" value="HMA, heavy metal-associated domain"/>
    <property type="match status" value="1"/>
</dbReference>
<dbReference type="GO" id="GO:0005524">
    <property type="term" value="F:ATP binding"/>
    <property type="evidence" value="ECO:0007669"/>
    <property type="project" value="UniProtKB-UniRule"/>
</dbReference>
<dbReference type="SFLD" id="SFLDS00003">
    <property type="entry name" value="Haloacid_Dehalogenase"/>
    <property type="match status" value="1"/>
</dbReference>
<keyword evidence="17" id="KW-1185">Reference proteome</keyword>
<dbReference type="EMBL" id="CP001825">
    <property type="protein sequence ID" value="ACZ42053.1"/>
    <property type="molecule type" value="Genomic_DNA"/>
</dbReference>
<dbReference type="GO" id="GO:0019829">
    <property type="term" value="F:ATPase-coupled monoatomic cation transmembrane transporter activity"/>
    <property type="evidence" value="ECO:0007669"/>
    <property type="project" value="InterPro"/>
</dbReference>
<dbReference type="InterPro" id="IPR017969">
    <property type="entry name" value="Heavy-metal-associated_CS"/>
</dbReference>
<dbReference type="STRING" id="525904.Tter_1138"/>
<dbReference type="PANTHER" id="PTHR48085">
    <property type="entry name" value="CADMIUM/ZINC-TRANSPORTING ATPASE HMA2-RELATED"/>
    <property type="match status" value="1"/>
</dbReference>
<accession>D1CB88</accession>
<dbReference type="AlphaFoldDB" id="D1CB88"/>
<proteinExistence type="inferred from homology"/>
<dbReference type="Gene3D" id="3.40.50.1000">
    <property type="entry name" value="HAD superfamily/HAD-like"/>
    <property type="match status" value="1"/>
</dbReference>
<evidence type="ECO:0000256" key="13">
    <source>
        <dbReference type="ARBA" id="ARBA00023136"/>
    </source>
</evidence>
<evidence type="ECO:0000256" key="6">
    <source>
        <dbReference type="ARBA" id="ARBA00022692"/>
    </source>
</evidence>
<gene>
    <name evidence="16" type="ordered locus">Tter_1138</name>
</gene>
<dbReference type="InterPro" id="IPR023298">
    <property type="entry name" value="ATPase_P-typ_TM_dom_sf"/>
</dbReference>
<dbReference type="Gene3D" id="2.70.150.10">
    <property type="entry name" value="Calcium-transporting ATPase, cytoplasmic transduction domain A"/>
    <property type="match status" value="1"/>
</dbReference>
<dbReference type="PANTHER" id="PTHR48085:SF5">
    <property type="entry name" value="CADMIUM_ZINC-TRANSPORTING ATPASE HMA4-RELATED"/>
    <property type="match status" value="1"/>
</dbReference>